<reference evidence="4 5" key="1">
    <citation type="submission" date="2023-09" db="EMBL/GenBank/DDBJ databases">
        <title>Genomes of two closely related lineages of the louse Polyplax serrata with different host specificities.</title>
        <authorList>
            <person name="Martinu J."/>
            <person name="Tarabai H."/>
            <person name="Stefka J."/>
            <person name="Hypsa V."/>
        </authorList>
    </citation>
    <scope>NUCLEOTIDE SEQUENCE [LARGE SCALE GENOMIC DNA]</scope>
    <source>
        <strain evidence="4">98ZLc_SE</strain>
    </source>
</reference>
<accession>A0ABR1AXX9</accession>
<feature type="coiled-coil region" evidence="1">
    <location>
        <begin position="94"/>
        <end position="121"/>
    </location>
</feature>
<feature type="compositionally biased region" description="Basic residues" evidence="2">
    <location>
        <begin position="209"/>
        <end position="233"/>
    </location>
</feature>
<dbReference type="PANTHER" id="PTHR22093:SF0">
    <property type="entry name" value="LEUKOCYTE RECEPTOR CLUSTER MEMBER 1"/>
    <property type="match status" value="1"/>
</dbReference>
<feature type="compositionally biased region" description="Polar residues" evidence="2">
    <location>
        <begin position="296"/>
        <end position="305"/>
    </location>
</feature>
<dbReference type="EMBL" id="JAWJWF010000007">
    <property type="protein sequence ID" value="KAK6630904.1"/>
    <property type="molecule type" value="Genomic_DNA"/>
</dbReference>
<feature type="region of interest" description="Disordered" evidence="2">
    <location>
        <begin position="195"/>
        <end position="314"/>
    </location>
</feature>
<dbReference type="Proteomes" id="UP001359485">
    <property type="component" value="Unassembled WGS sequence"/>
</dbReference>
<sequence>MNILPKKRWHVRTKDNIARVRRDEAQAAEEEKKKQKRIQIAEREARAEALRKKAREEYGTYVLEQNQKQKAVSNEIIFTDDKHVNLFYELEQNNVVSNKTNEEYEKEKKEEREKYEKQIGYLTYLGQDTNELTGNVSWYNKSREERNENQEEVSKRQKIFEDPLVDIRKYLGCDGIKKIQECTMKTGKVCVKIEKISHKRKQSSSGSDHKHKQKKRKNKEHHKKKKKKKKKYNRPSSESEGSSEETEVPKAPNVDLERLRAERLKRELEERRRANDIFARLNGATVKKEESPTPQPVQKYNSQFNPHLAKQNYL</sequence>
<dbReference type="InterPro" id="IPR039875">
    <property type="entry name" value="LENG1-like"/>
</dbReference>
<dbReference type="PANTHER" id="PTHR22093">
    <property type="entry name" value="LEUKOCYTE RECEPTOR CLUSTER LRC MEMBER 1"/>
    <property type="match status" value="1"/>
</dbReference>
<name>A0ABR1AXX9_POLSC</name>
<feature type="domain" description="CBF1-interacting co-repressor CIR N-terminal" evidence="3">
    <location>
        <begin position="8"/>
        <end position="44"/>
    </location>
</feature>
<feature type="coiled-coil region" evidence="1">
    <location>
        <begin position="24"/>
        <end position="53"/>
    </location>
</feature>
<evidence type="ECO:0000259" key="3">
    <source>
        <dbReference type="SMART" id="SM01083"/>
    </source>
</evidence>
<gene>
    <name evidence="4" type="ORF">RUM44_003074</name>
</gene>
<dbReference type="Pfam" id="PF10197">
    <property type="entry name" value="Cir_N"/>
    <property type="match status" value="1"/>
</dbReference>
<comment type="caution">
    <text evidence="4">The sequence shown here is derived from an EMBL/GenBank/DDBJ whole genome shotgun (WGS) entry which is preliminary data.</text>
</comment>
<proteinExistence type="predicted"/>
<evidence type="ECO:0000313" key="5">
    <source>
        <dbReference type="Proteomes" id="UP001359485"/>
    </source>
</evidence>
<dbReference type="SMART" id="SM01083">
    <property type="entry name" value="Cir_N"/>
    <property type="match status" value="1"/>
</dbReference>
<organism evidence="4 5">
    <name type="scientific">Polyplax serrata</name>
    <name type="common">Common mouse louse</name>
    <dbReference type="NCBI Taxonomy" id="468196"/>
    <lineage>
        <taxon>Eukaryota</taxon>
        <taxon>Metazoa</taxon>
        <taxon>Ecdysozoa</taxon>
        <taxon>Arthropoda</taxon>
        <taxon>Hexapoda</taxon>
        <taxon>Insecta</taxon>
        <taxon>Pterygota</taxon>
        <taxon>Neoptera</taxon>
        <taxon>Paraneoptera</taxon>
        <taxon>Psocodea</taxon>
        <taxon>Troctomorpha</taxon>
        <taxon>Phthiraptera</taxon>
        <taxon>Anoplura</taxon>
        <taxon>Polyplacidae</taxon>
        <taxon>Polyplax</taxon>
    </lineage>
</organism>
<keyword evidence="5" id="KW-1185">Reference proteome</keyword>
<dbReference type="InterPro" id="IPR019339">
    <property type="entry name" value="CIR_N_dom"/>
</dbReference>
<feature type="compositionally biased region" description="Basic and acidic residues" evidence="2">
    <location>
        <begin position="255"/>
        <end position="275"/>
    </location>
</feature>
<protein>
    <recommendedName>
        <fullName evidence="3">CBF1-interacting co-repressor CIR N-terminal domain-containing protein</fullName>
    </recommendedName>
</protein>
<keyword evidence="1" id="KW-0175">Coiled coil</keyword>
<evidence type="ECO:0000313" key="4">
    <source>
        <dbReference type="EMBL" id="KAK6630904.1"/>
    </source>
</evidence>
<evidence type="ECO:0000256" key="1">
    <source>
        <dbReference type="SAM" id="Coils"/>
    </source>
</evidence>
<evidence type="ECO:0000256" key="2">
    <source>
        <dbReference type="SAM" id="MobiDB-lite"/>
    </source>
</evidence>